<dbReference type="SUPFAM" id="SSF53756">
    <property type="entry name" value="UDP-Glycosyltransferase/glycogen phosphorylase"/>
    <property type="match status" value="1"/>
</dbReference>
<gene>
    <name evidence="3" type="ORF">FD51_GL001831</name>
</gene>
<evidence type="ECO:0000313" key="3">
    <source>
        <dbReference type="EMBL" id="KRK10304.1"/>
    </source>
</evidence>
<organism evidence="3 4">
    <name type="scientific">Lacticaseibacillus zeae DSM 20178 = KCTC 3804</name>
    <dbReference type="NCBI Taxonomy" id="1423816"/>
    <lineage>
        <taxon>Bacteria</taxon>
        <taxon>Bacillati</taxon>
        <taxon>Bacillota</taxon>
        <taxon>Bacilli</taxon>
        <taxon>Lactobacillales</taxon>
        <taxon>Lactobacillaceae</taxon>
        <taxon>Lacticaseibacillus</taxon>
    </lineage>
</organism>
<dbReference type="AlphaFoldDB" id="A0A0R1ELL3"/>
<dbReference type="PANTHER" id="PTHR45947:SF3">
    <property type="entry name" value="SULFOQUINOVOSYL TRANSFERASE SQD2"/>
    <property type="match status" value="1"/>
</dbReference>
<dbReference type="GO" id="GO:0016757">
    <property type="term" value="F:glycosyltransferase activity"/>
    <property type="evidence" value="ECO:0007669"/>
    <property type="project" value="InterPro"/>
</dbReference>
<comment type="caution">
    <text evidence="3">The sequence shown here is derived from an EMBL/GenBank/DDBJ whole genome shotgun (WGS) entry which is preliminary data.</text>
</comment>
<feature type="domain" description="Glycosyl transferase family 1" evidence="1">
    <location>
        <begin position="191"/>
        <end position="347"/>
    </location>
</feature>
<dbReference type="Pfam" id="PF13439">
    <property type="entry name" value="Glyco_transf_4"/>
    <property type="match status" value="1"/>
</dbReference>
<evidence type="ECO:0000259" key="1">
    <source>
        <dbReference type="Pfam" id="PF00534"/>
    </source>
</evidence>
<evidence type="ECO:0000259" key="2">
    <source>
        <dbReference type="Pfam" id="PF13439"/>
    </source>
</evidence>
<proteinExistence type="predicted"/>
<dbReference type="InterPro" id="IPR001296">
    <property type="entry name" value="Glyco_trans_1"/>
</dbReference>
<dbReference type="InterPro" id="IPR028098">
    <property type="entry name" value="Glyco_trans_4-like_N"/>
</dbReference>
<dbReference type="Proteomes" id="UP000051984">
    <property type="component" value="Unassembled WGS sequence"/>
</dbReference>
<protein>
    <submittedName>
        <fullName evidence="3">Glycosyltransferase</fullName>
    </submittedName>
</protein>
<dbReference type="PANTHER" id="PTHR45947">
    <property type="entry name" value="SULFOQUINOVOSYL TRANSFERASE SQD2"/>
    <property type="match status" value="1"/>
</dbReference>
<sequence>MKVLLVGDFQYGSGMTVYMMNTYRQLSKSGVDVECLSYSGKRDFEKETDALGWPMHYVTRVGKNPIKHWIDWACFCKKHRNSYDIIHFNFSSSWNFLPVVFAHRFTKAKIVLQSHNTDYSKPIKSRALRIALDMVNGYGRRIFSKISDLKLGVSTESLSWMFGSDTHALVLKNGIDLSKFSFSEKARLSLRESLKVENSTWLVGMVGVLTERKNPFFSLKIFEELHTGHPNSHLVIIGSGELQGQLEQEVHAKNLESAVSFIKHTNVTNEWYAAFDILLFPSLFEGFGFVPLEAQAAGLQVISSDQIPTDVMLTNSIIGLTLSEPEIWIANVISYLHKLPVERKAISQRNIKLIDEAGYSIVSSAATLQQVFKRLLIQQGGRNDAQQEKN</sequence>
<dbReference type="InterPro" id="IPR050194">
    <property type="entry name" value="Glycosyltransferase_grp1"/>
</dbReference>
<feature type="domain" description="Glycosyltransferase subfamily 4-like N-terminal" evidence="2">
    <location>
        <begin position="13"/>
        <end position="177"/>
    </location>
</feature>
<dbReference type="EMBL" id="AZCT01000023">
    <property type="protein sequence ID" value="KRK10304.1"/>
    <property type="molecule type" value="Genomic_DNA"/>
</dbReference>
<evidence type="ECO:0000313" key="4">
    <source>
        <dbReference type="Proteomes" id="UP000051984"/>
    </source>
</evidence>
<accession>A0A0R1ELL3</accession>
<reference evidence="3 4" key="1">
    <citation type="journal article" date="2015" name="Genome Announc.">
        <title>Expanding the biotechnology potential of lactobacilli through comparative genomics of 213 strains and associated genera.</title>
        <authorList>
            <person name="Sun Z."/>
            <person name="Harris H.M."/>
            <person name="McCann A."/>
            <person name="Guo C."/>
            <person name="Argimon S."/>
            <person name="Zhang W."/>
            <person name="Yang X."/>
            <person name="Jeffery I.B."/>
            <person name="Cooney J.C."/>
            <person name="Kagawa T.F."/>
            <person name="Liu W."/>
            <person name="Song Y."/>
            <person name="Salvetti E."/>
            <person name="Wrobel A."/>
            <person name="Rasinkangas P."/>
            <person name="Parkhill J."/>
            <person name="Rea M.C."/>
            <person name="O'Sullivan O."/>
            <person name="Ritari J."/>
            <person name="Douillard F.P."/>
            <person name="Paul Ross R."/>
            <person name="Yang R."/>
            <person name="Briner A.E."/>
            <person name="Felis G.E."/>
            <person name="de Vos W.M."/>
            <person name="Barrangou R."/>
            <person name="Klaenhammer T.R."/>
            <person name="Caufield P.W."/>
            <person name="Cui Y."/>
            <person name="Zhang H."/>
            <person name="O'Toole P.W."/>
        </authorList>
    </citation>
    <scope>NUCLEOTIDE SEQUENCE [LARGE SCALE GENOMIC DNA]</scope>
    <source>
        <strain evidence="3 4">DSM 20178</strain>
    </source>
</reference>
<name>A0A0R1ELL3_LACZE</name>
<keyword evidence="3" id="KW-0808">Transferase</keyword>
<dbReference type="RefSeq" id="WP_010491597.1">
    <property type="nucleotide sequence ID" value="NZ_AZCT01000023.1"/>
</dbReference>
<dbReference type="Pfam" id="PF00534">
    <property type="entry name" value="Glycos_transf_1"/>
    <property type="match status" value="1"/>
</dbReference>
<dbReference type="PATRIC" id="fig|1423816.3.peg.1904"/>
<dbReference type="Gene3D" id="3.40.50.2000">
    <property type="entry name" value="Glycogen Phosphorylase B"/>
    <property type="match status" value="2"/>
</dbReference>